<gene>
    <name evidence="7" type="ORF">KC01_LOCUS28877</name>
</gene>
<feature type="compositionally biased region" description="Basic and acidic residues" evidence="5">
    <location>
        <begin position="1"/>
        <end position="13"/>
    </location>
</feature>
<dbReference type="InterPro" id="IPR035979">
    <property type="entry name" value="RBD_domain_sf"/>
</dbReference>
<dbReference type="GO" id="GO:0003723">
    <property type="term" value="F:RNA binding"/>
    <property type="evidence" value="ECO:0007669"/>
    <property type="project" value="UniProtKB-UniRule"/>
</dbReference>
<proteinExistence type="predicted"/>
<evidence type="ECO:0000313" key="7">
    <source>
        <dbReference type="EMBL" id="CAL1600800.1"/>
    </source>
</evidence>
<protein>
    <recommendedName>
        <fullName evidence="6">RRM domain-containing protein</fullName>
    </recommendedName>
</protein>
<dbReference type="InterPro" id="IPR012677">
    <property type="entry name" value="Nucleotide-bd_a/b_plait_sf"/>
</dbReference>
<keyword evidence="3" id="KW-0269">Exonuclease</keyword>
<dbReference type="InterPro" id="IPR047021">
    <property type="entry name" value="REXO1/3/4-like"/>
</dbReference>
<dbReference type="AlphaFoldDB" id="A0AAV2LEJ7"/>
<evidence type="ECO:0000256" key="2">
    <source>
        <dbReference type="ARBA" id="ARBA00022801"/>
    </source>
</evidence>
<name>A0AAV2LEJ7_KNICA</name>
<dbReference type="InterPro" id="IPR012337">
    <property type="entry name" value="RNaseH-like_sf"/>
</dbReference>
<dbReference type="SUPFAM" id="SSF54928">
    <property type="entry name" value="RNA-binding domain, RBD"/>
    <property type="match status" value="1"/>
</dbReference>
<evidence type="ECO:0000256" key="3">
    <source>
        <dbReference type="ARBA" id="ARBA00022839"/>
    </source>
</evidence>
<dbReference type="FunFam" id="3.30.420.10:FF:000175">
    <property type="entry name" value="RNA exonuclease 5"/>
    <property type="match status" value="1"/>
</dbReference>
<dbReference type="PROSITE" id="PS50102">
    <property type="entry name" value="RRM"/>
    <property type="match status" value="1"/>
</dbReference>
<dbReference type="Gene3D" id="3.30.420.10">
    <property type="entry name" value="Ribonuclease H-like superfamily/Ribonuclease H"/>
    <property type="match status" value="1"/>
</dbReference>
<evidence type="ECO:0000313" key="8">
    <source>
        <dbReference type="Proteomes" id="UP001497482"/>
    </source>
</evidence>
<dbReference type="SMART" id="SM00360">
    <property type="entry name" value="RRM"/>
    <property type="match status" value="1"/>
</dbReference>
<evidence type="ECO:0000259" key="6">
    <source>
        <dbReference type="PROSITE" id="PS50102"/>
    </source>
</evidence>
<keyword evidence="8" id="KW-1185">Reference proteome</keyword>
<dbReference type="InterPro" id="IPR034922">
    <property type="entry name" value="REX1-like_exo"/>
</dbReference>
<organism evidence="7 8">
    <name type="scientific">Knipowitschia caucasica</name>
    <name type="common">Caucasian dwarf goby</name>
    <name type="synonym">Pomatoschistus caucasicus</name>
    <dbReference type="NCBI Taxonomy" id="637954"/>
    <lineage>
        <taxon>Eukaryota</taxon>
        <taxon>Metazoa</taxon>
        <taxon>Chordata</taxon>
        <taxon>Craniata</taxon>
        <taxon>Vertebrata</taxon>
        <taxon>Euteleostomi</taxon>
        <taxon>Actinopterygii</taxon>
        <taxon>Neopterygii</taxon>
        <taxon>Teleostei</taxon>
        <taxon>Neoteleostei</taxon>
        <taxon>Acanthomorphata</taxon>
        <taxon>Gobiaria</taxon>
        <taxon>Gobiiformes</taxon>
        <taxon>Gobioidei</taxon>
        <taxon>Gobiidae</taxon>
        <taxon>Gobiinae</taxon>
        <taxon>Knipowitschia</taxon>
    </lineage>
</organism>
<dbReference type="SMART" id="SM00479">
    <property type="entry name" value="EXOIII"/>
    <property type="match status" value="1"/>
</dbReference>
<evidence type="ECO:0000256" key="5">
    <source>
        <dbReference type="SAM" id="MobiDB-lite"/>
    </source>
</evidence>
<reference evidence="7 8" key="1">
    <citation type="submission" date="2024-04" db="EMBL/GenBank/DDBJ databases">
        <authorList>
            <person name="Waldvogel A.-M."/>
            <person name="Schoenle A."/>
        </authorList>
    </citation>
    <scope>NUCLEOTIDE SEQUENCE [LARGE SCALE GENOMIC DNA]</scope>
</reference>
<dbReference type="GO" id="GO:0004527">
    <property type="term" value="F:exonuclease activity"/>
    <property type="evidence" value="ECO:0007669"/>
    <property type="project" value="UniProtKB-KW"/>
</dbReference>
<accession>A0AAV2LEJ7</accession>
<dbReference type="InterPro" id="IPR013520">
    <property type="entry name" value="Ribonucl_H"/>
</dbReference>
<dbReference type="PANTHER" id="PTHR12801">
    <property type="entry name" value="RNA EXONUCLEASE REXO1 / RECO3 FAMILY MEMBER-RELATED"/>
    <property type="match status" value="1"/>
</dbReference>
<dbReference type="GO" id="GO:0005634">
    <property type="term" value="C:nucleus"/>
    <property type="evidence" value="ECO:0007669"/>
    <property type="project" value="TreeGrafter"/>
</dbReference>
<feature type="domain" description="RRM" evidence="6">
    <location>
        <begin position="530"/>
        <end position="605"/>
    </location>
</feature>
<dbReference type="CDD" id="cd06145">
    <property type="entry name" value="REX1_like"/>
    <property type="match status" value="1"/>
</dbReference>
<dbReference type="Gene3D" id="3.30.70.330">
    <property type="match status" value="1"/>
</dbReference>
<dbReference type="SUPFAM" id="SSF53098">
    <property type="entry name" value="Ribonuclease H-like"/>
    <property type="match status" value="1"/>
</dbReference>
<dbReference type="Pfam" id="PF00076">
    <property type="entry name" value="RRM_1"/>
    <property type="match status" value="1"/>
</dbReference>
<evidence type="ECO:0000256" key="1">
    <source>
        <dbReference type="ARBA" id="ARBA00022722"/>
    </source>
</evidence>
<dbReference type="PANTHER" id="PTHR12801:SF82">
    <property type="entry name" value="RNA EXONUCLEASE 5"/>
    <property type="match status" value="1"/>
</dbReference>
<dbReference type="CDD" id="cd00590">
    <property type="entry name" value="RRM_SF"/>
    <property type="match status" value="1"/>
</dbReference>
<evidence type="ECO:0000256" key="4">
    <source>
        <dbReference type="PROSITE-ProRule" id="PRU00176"/>
    </source>
</evidence>
<keyword evidence="2" id="KW-0378">Hydrolase</keyword>
<dbReference type="Pfam" id="PF00929">
    <property type="entry name" value="RNase_T"/>
    <property type="match status" value="1"/>
</dbReference>
<keyword evidence="4" id="KW-0694">RNA-binding</keyword>
<dbReference type="EMBL" id="OZ035825">
    <property type="protein sequence ID" value="CAL1600800.1"/>
    <property type="molecule type" value="Genomic_DNA"/>
</dbReference>
<sequence>MVVHHTESQRSPDMEPTETPRSSKRKAEDETKVIGSKRVKLGLDCVLVRHNPLADCAEVRHTFPVDCAEVRHTSPVDCAEVRHTSPAISVTSEYLEKAISEEKLLELLHYSALGKAPGRVRRPSWCHLRRQRRLTAVCVAVVEHVSQRDFYQHYLSLPNLRTNYTVRLTLSSSSSDLVSDIFSSEVHIVPQCPQKKRDSPHLHPELRTHPVITKYGIKRRGLTAYLLTADDMAKRKYPLIGSPGSEDYVRTDSDPEVTNSSPLFGLDCEMCLTKQGYELTRVSLVDSSGACLLDELVKPHNKILNYLTQFSGVTPEMLEPVQTTLSDVQARLRSLLPRDAVLVGHSLDSDLRALKMMHPHVIDTSLLYSGHCGHRFKLKHLAEVLLQKQIQTEDRCGHDPCEDAVAALELAQHFICSGPLKIVEQHLDLWGLTLKEEPESSPAAAPSSRFADLLQACGRSSAFCGPRTPFDMCLPLSRQQWHSSDREVLLAFRCQPKCAAFTVLQFTSGQTAGAQVEASQKACPPLRDLCVVLAGPLPPQSSEEDVRLLLCFCGPLLSIRLINTAACRVHAEVQFELPESAVIALSSLTRLTLHGRRIQVKRPLSDSTLDVCEAVEALASDPLTRCLLYVACSLPGTAASGTAASGTAASGTAASGTAASGTAASGTAASGTAASGQVNGRRLLTEDSLMDTFSCFGPVLRVVTRGLTHAYIEFVSADSRRDALSSSQDLFELHFLLCPALTPLHLSAPGPAPSTASLMPAPAFTSKAAARRLRKLDRRLGKVFRCLPEGSLSVVVLRGGCDTPGLCFVEVKDTS</sequence>
<dbReference type="InterPro" id="IPR000504">
    <property type="entry name" value="RRM_dom"/>
</dbReference>
<dbReference type="Proteomes" id="UP001497482">
    <property type="component" value="Chromosome 3"/>
</dbReference>
<feature type="region of interest" description="Disordered" evidence="5">
    <location>
        <begin position="1"/>
        <end position="31"/>
    </location>
</feature>
<dbReference type="InterPro" id="IPR036397">
    <property type="entry name" value="RNaseH_sf"/>
</dbReference>
<keyword evidence="1" id="KW-0540">Nuclease</keyword>